<dbReference type="InterPro" id="IPR016039">
    <property type="entry name" value="Thiolase-like"/>
</dbReference>
<dbReference type="EMBL" id="LAZR01002408">
    <property type="protein sequence ID" value="KKN30411.1"/>
    <property type="molecule type" value="Genomic_DNA"/>
</dbReference>
<reference evidence="1" key="1">
    <citation type="journal article" date="2015" name="Nature">
        <title>Complex archaea that bridge the gap between prokaryotes and eukaryotes.</title>
        <authorList>
            <person name="Spang A."/>
            <person name="Saw J.H."/>
            <person name="Jorgensen S.L."/>
            <person name="Zaremba-Niedzwiedzka K."/>
            <person name="Martijn J."/>
            <person name="Lind A.E."/>
            <person name="van Eijk R."/>
            <person name="Schleper C."/>
            <person name="Guy L."/>
            <person name="Ettema T.J."/>
        </authorList>
    </citation>
    <scope>NUCLEOTIDE SEQUENCE</scope>
</reference>
<name>A0A0F9RZR7_9ZZZZ</name>
<dbReference type="GO" id="GO:0016746">
    <property type="term" value="F:acyltransferase activity"/>
    <property type="evidence" value="ECO:0007669"/>
    <property type="project" value="InterPro"/>
</dbReference>
<accession>A0A0F9RZR7</accession>
<organism evidence="1">
    <name type="scientific">marine sediment metagenome</name>
    <dbReference type="NCBI Taxonomy" id="412755"/>
    <lineage>
        <taxon>unclassified sequences</taxon>
        <taxon>metagenomes</taxon>
        <taxon>ecological metagenomes</taxon>
    </lineage>
</organism>
<dbReference type="Gene3D" id="3.40.47.10">
    <property type="match status" value="1"/>
</dbReference>
<protein>
    <submittedName>
        <fullName evidence="1">Uncharacterized protein</fullName>
    </submittedName>
</protein>
<gene>
    <name evidence="1" type="ORF">LCGC14_0834190</name>
</gene>
<evidence type="ECO:0000313" key="1">
    <source>
        <dbReference type="EMBL" id="KKN30411.1"/>
    </source>
</evidence>
<dbReference type="AlphaFoldDB" id="A0A0F9RZR7"/>
<comment type="caution">
    <text evidence="1">The sequence shown here is derived from an EMBL/GenBank/DDBJ whole genome shotgun (WGS) entry which is preliminary data.</text>
</comment>
<sequence>MAIEIFKQMRRSAERNRQVKEEIETALTHNLGGSGGTCVVTIYQK</sequence>
<proteinExistence type="predicted"/>